<gene>
    <name evidence="1" type="ORF">CKAH01_01361</name>
</gene>
<dbReference type="EMBL" id="VYYT01000333">
    <property type="protein sequence ID" value="KAK2741934.1"/>
    <property type="molecule type" value="Genomic_DNA"/>
</dbReference>
<comment type="caution">
    <text evidence="1">The sequence shown here is derived from an EMBL/GenBank/DDBJ whole genome shotgun (WGS) entry which is preliminary data.</text>
</comment>
<sequence length="186" mass="21269">MSVNRIPGCRKVEIPRKLCRESSRSSMCLALVLSNHVNGRDLPYSDSRRLHSNLQALRPLPHLYMKDQHPQVRTDDAGARLEAPFLEYITKSRSDATPYIAVLPDRGARRGRSRLIEPMDHAASKWPCNTAGKAVENRRRDRFELWLPPHRPITSINSSKTPFWGRKKKWPLLFATVPIAAPMGRL</sequence>
<name>A0AAD9Y8W4_COLKA</name>
<dbReference type="AlphaFoldDB" id="A0AAD9Y8W4"/>
<proteinExistence type="predicted"/>
<dbReference type="Proteomes" id="UP001281614">
    <property type="component" value="Unassembled WGS sequence"/>
</dbReference>
<organism evidence="1 2">
    <name type="scientific">Colletotrichum kahawae</name>
    <name type="common">Coffee berry disease fungus</name>
    <dbReference type="NCBI Taxonomy" id="34407"/>
    <lineage>
        <taxon>Eukaryota</taxon>
        <taxon>Fungi</taxon>
        <taxon>Dikarya</taxon>
        <taxon>Ascomycota</taxon>
        <taxon>Pezizomycotina</taxon>
        <taxon>Sordariomycetes</taxon>
        <taxon>Hypocreomycetidae</taxon>
        <taxon>Glomerellales</taxon>
        <taxon>Glomerellaceae</taxon>
        <taxon>Colletotrichum</taxon>
        <taxon>Colletotrichum gloeosporioides species complex</taxon>
    </lineage>
</organism>
<accession>A0AAD9Y8W4</accession>
<reference evidence="1" key="1">
    <citation type="submission" date="2023-02" db="EMBL/GenBank/DDBJ databases">
        <title>Colletotrichum kahawae CIFC_Que2 genome sequencing and assembly.</title>
        <authorList>
            <person name="Baroncelli R."/>
        </authorList>
    </citation>
    <scope>NUCLEOTIDE SEQUENCE</scope>
    <source>
        <strain evidence="1">CIFC_Que2</strain>
    </source>
</reference>
<keyword evidence="2" id="KW-1185">Reference proteome</keyword>
<protein>
    <submittedName>
        <fullName evidence="1">Uncharacterized protein</fullName>
    </submittedName>
</protein>
<evidence type="ECO:0000313" key="2">
    <source>
        <dbReference type="Proteomes" id="UP001281614"/>
    </source>
</evidence>
<evidence type="ECO:0000313" key="1">
    <source>
        <dbReference type="EMBL" id="KAK2741934.1"/>
    </source>
</evidence>